<reference evidence="1" key="2">
    <citation type="submission" date="2020-06" db="EMBL/GenBank/DDBJ databases">
        <title>Helianthus annuus Genome sequencing and assembly Release 2.</title>
        <authorList>
            <person name="Gouzy J."/>
            <person name="Langlade N."/>
            <person name="Munos S."/>
        </authorList>
    </citation>
    <scope>NUCLEOTIDE SEQUENCE</scope>
    <source>
        <tissue evidence="1">Leaves</tissue>
    </source>
</reference>
<gene>
    <name evidence="1" type="ORF">HanXRQr2_Chr16g0728721</name>
</gene>
<dbReference type="Gramene" id="mRNA:HanXRQr2_Chr16g0728721">
    <property type="protein sequence ID" value="CDS:HanXRQr2_Chr16g0728721.1"/>
    <property type="gene ID" value="HanXRQr2_Chr16g0728721"/>
</dbReference>
<organism evidence="1 2">
    <name type="scientific">Helianthus annuus</name>
    <name type="common">Common sunflower</name>
    <dbReference type="NCBI Taxonomy" id="4232"/>
    <lineage>
        <taxon>Eukaryota</taxon>
        <taxon>Viridiplantae</taxon>
        <taxon>Streptophyta</taxon>
        <taxon>Embryophyta</taxon>
        <taxon>Tracheophyta</taxon>
        <taxon>Spermatophyta</taxon>
        <taxon>Magnoliopsida</taxon>
        <taxon>eudicotyledons</taxon>
        <taxon>Gunneridae</taxon>
        <taxon>Pentapetalae</taxon>
        <taxon>asterids</taxon>
        <taxon>campanulids</taxon>
        <taxon>Asterales</taxon>
        <taxon>Asteraceae</taxon>
        <taxon>Asteroideae</taxon>
        <taxon>Heliantheae alliance</taxon>
        <taxon>Heliantheae</taxon>
        <taxon>Helianthus</taxon>
    </lineage>
</organism>
<dbReference type="Proteomes" id="UP000215914">
    <property type="component" value="Unassembled WGS sequence"/>
</dbReference>
<evidence type="ECO:0000313" key="2">
    <source>
        <dbReference type="Proteomes" id="UP000215914"/>
    </source>
</evidence>
<reference evidence="1" key="1">
    <citation type="journal article" date="2017" name="Nature">
        <title>The sunflower genome provides insights into oil metabolism, flowering and Asterid evolution.</title>
        <authorList>
            <person name="Badouin H."/>
            <person name="Gouzy J."/>
            <person name="Grassa C.J."/>
            <person name="Murat F."/>
            <person name="Staton S.E."/>
            <person name="Cottret L."/>
            <person name="Lelandais-Briere C."/>
            <person name="Owens G.L."/>
            <person name="Carrere S."/>
            <person name="Mayjonade B."/>
            <person name="Legrand L."/>
            <person name="Gill N."/>
            <person name="Kane N.C."/>
            <person name="Bowers J.E."/>
            <person name="Hubner S."/>
            <person name="Bellec A."/>
            <person name="Berard A."/>
            <person name="Berges H."/>
            <person name="Blanchet N."/>
            <person name="Boniface M.C."/>
            <person name="Brunel D."/>
            <person name="Catrice O."/>
            <person name="Chaidir N."/>
            <person name="Claudel C."/>
            <person name="Donnadieu C."/>
            <person name="Faraut T."/>
            <person name="Fievet G."/>
            <person name="Helmstetter N."/>
            <person name="King M."/>
            <person name="Knapp S.J."/>
            <person name="Lai Z."/>
            <person name="Le Paslier M.C."/>
            <person name="Lippi Y."/>
            <person name="Lorenzon L."/>
            <person name="Mandel J.R."/>
            <person name="Marage G."/>
            <person name="Marchand G."/>
            <person name="Marquand E."/>
            <person name="Bret-Mestries E."/>
            <person name="Morien E."/>
            <person name="Nambeesan S."/>
            <person name="Nguyen T."/>
            <person name="Pegot-Espagnet P."/>
            <person name="Pouilly N."/>
            <person name="Raftis F."/>
            <person name="Sallet E."/>
            <person name="Schiex T."/>
            <person name="Thomas J."/>
            <person name="Vandecasteele C."/>
            <person name="Vares D."/>
            <person name="Vear F."/>
            <person name="Vautrin S."/>
            <person name="Crespi M."/>
            <person name="Mangin B."/>
            <person name="Burke J.M."/>
            <person name="Salse J."/>
            <person name="Munos S."/>
            <person name="Vincourt P."/>
            <person name="Rieseberg L.H."/>
            <person name="Langlade N.B."/>
        </authorList>
    </citation>
    <scope>NUCLEOTIDE SEQUENCE</scope>
    <source>
        <tissue evidence="1">Leaves</tissue>
    </source>
</reference>
<sequence length="68" mass="7787">MTFKSLDKLSLNMCYTKALDLRNLSLNLCYLHLGSFPSDNLQVEWRPSIGILALIFRYVLRLQVLGLG</sequence>
<name>A0A9K3GWF2_HELAN</name>
<dbReference type="AlphaFoldDB" id="A0A9K3GWF2"/>
<keyword evidence="2" id="KW-1185">Reference proteome</keyword>
<accession>A0A9K3GWF2</accession>
<comment type="caution">
    <text evidence="1">The sequence shown here is derived from an EMBL/GenBank/DDBJ whole genome shotgun (WGS) entry which is preliminary data.</text>
</comment>
<proteinExistence type="predicted"/>
<protein>
    <submittedName>
        <fullName evidence="1">Uncharacterized protein</fullName>
    </submittedName>
</protein>
<evidence type="ECO:0000313" key="1">
    <source>
        <dbReference type="EMBL" id="KAF5758397.1"/>
    </source>
</evidence>
<dbReference type="EMBL" id="MNCJ02000331">
    <property type="protein sequence ID" value="KAF5758397.1"/>
    <property type="molecule type" value="Genomic_DNA"/>
</dbReference>